<organism evidence="1 2">
    <name type="scientific">SAR86 cluster bacterium</name>
    <dbReference type="NCBI Taxonomy" id="2030880"/>
    <lineage>
        <taxon>Bacteria</taxon>
        <taxon>Pseudomonadati</taxon>
        <taxon>Pseudomonadota</taxon>
        <taxon>Gammaproteobacteria</taxon>
        <taxon>SAR86 cluster</taxon>
    </lineage>
</organism>
<dbReference type="AlphaFoldDB" id="A0A9Q8X1N1"/>
<accession>A0A9Q8X1N1</accession>
<evidence type="ECO:0008006" key="3">
    <source>
        <dbReference type="Google" id="ProtNLM"/>
    </source>
</evidence>
<evidence type="ECO:0000313" key="2">
    <source>
        <dbReference type="Proteomes" id="UP001056381"/>
    </source>
</evidence>
<proteinExistence type="predicted"/>
<dbReference type="EMBL" id="CP097966">
    <property type="protein sequence ID" value="URQ62750.1"/>
    <property type="molecule type" value="Genomic_DNA"/>
</dbReference>
<dbReference type="Proteomes" id="UP001056381">
    <property type="component" value="Chromosome"/>
</dbReference>
<sequence length="79" mass="9130">MSIKYEQQILHLDLHGVKHADVEIYVEDFVLSNQNELPLVIICGNSEKMISIVNKTLKKIDVNFEETRYGRIRVNSLDA</sequence>
<dbReference type="SUPFAM" id="SSF160443">
    <property type="entry name" value="SMR domain-like"/>
    <property type="match status" value="1"/>
</dbReference>
<protein>
    <recommendedName>
        <fullName evidence="3">Smr domain-containing protein</fullName>
    </recommendedName>
</protein>
<keyword evidence="2" id="KW-1185">Reference proteome</keyword>
<reference evidence="1" key="1">
    <citation type="submission" date="2022-05" db="EMBL/GenBank/DDBJ databases">
        <title>Single-amplified genomics reveal most streamlined microbe among free-living bacteria.</title>
        <authorList>
            <person name="Roda-Garcia J."/>
            <person name="Haro-Moreno J.M."/>
            <person name="Rodriguez-Valera F."/>
            <person name="Almagro-Moreno S."/>
            <person name="Lopez-Perez M."/>
        </authorList>
    </citation>
    <scope>NUCLEOTIDE SEQUENCE</scope>
    <source>
        <strain evidence="1">TMED112-D2-2</strain>
    </source>
</reference>
<name>A0A9Q8X1N1_9GAMM</name>
<gene>
    <name evidence="1" type="ORF">M9B40_03200</name>
</gene>
<evidence type="ECO:0000313" key="1">
    <source>
        <dbReference type="EMBL" id="URQ62750.1"/>
    </source>
</evidence>
<dbReference type="InterPro" id="IPR036063">
    <property type="entry name" value="Smr_dom_sf"/>
</dbReference>